<keyword evidence="2" id="KW-1185">Reference proteome</keyword>
<reference evidence="2" key="1">
    <citation type="submission" date="2016-10" db="EMBL/GenBank/DDBJ databases">
        <authorList>
            <person name="Varghese N."/>
            <person name="Submissions S."/>
        </authorList>
    </citation>
    <scope>NUCLEOTIDE SEQUENCE [LARGE SCALE GENOMIC DNA]</scope>
    <source>
        <strain evidence="2">DSM 45460</strain>
    </source>
</reference>
<sequence>MPQRNQVSHPGIRLRCRDESGSSSLRIWRSQWTPRVIRIDTPTVYNRTEWTVEQAKLLRDVLDDAIRAGERS</sequence>
<gene>
    <name evidence="1" type="ORF">SAMN04487820_102202</name>
</gene>
<dbReference type="AlphaFoldDB" id="A0A1G8WSN7"/>
<dbReference type="RefSeq" id="WP_092626413.1">
    <property type="nucleotide sequence ID" value="NZ_FNFM01000002.1"/>
</dbReference>
<organism evidence="1 2">
    <name type="scientific">Actinopolyspora mzabensis</name>
    <dbReference type="NCBI Taxonomy" id="995066"/>
    <lineage>
        <taxon>Bacteria</taxon>
        <taxon>Bacillati</taxon>
        <taxon>Actinomycetota</taxon>
        <taxon>Actinomycetes</taxon>
        <taxon>Actinopolysporales</taxon>
        <taxon>Actinopolysporaceae</taxon>
        <taxon>Actinopolyspora</taxon>
    </lineage>
</organism>
<protein>
    <submittedName>
        <fullName evidence="1">Uncharacterized protein</fullName>
    </submittedName>
</protein>
<dbReference type="Proteomes" id="UP000199213">
    <property type="component" value="Unassembled WGS sequence"/>
</dbReference>
<name>A0A1G8WSN7_ACTMZ</name>
<accession>A0A1G8WSN7</accession>
<evidence type="ECO:0000313" key="1">
    <source>
        <dbReference type="EMBL" id="SDJ81153.1"/>
    </source>
</evidence>
<dbReference type="OrthoDB" id="5192565at2"/>
<dbReference type="EMBL" id="FNFM01000002">
    <property type="protein sequence ID" value="SDJ81153.1"/>
    <property type="molecule type" value="Genomic_DNA"/>
</dbReference>
<evidence type="ECO:0000313" key="2">
    <source>
        <dbReference type="Proteomes" id="UP000199213"/>
    </source>
</evidence>
<proteinExistence type="predicted"/>